<dbReference type="EMBL" id="JAWDGP010002127">
    <property type="protein sequence ID" value="KAK3785531.1"/>
    <property type="molecule type" value="Genomic_DNA"/>
</dbReference>
<proteinExistence type="predicted"/>
<sequence>MVYFSCVVANRRDAWLIGENGRGSGDRWQMTWANIVTLDGGVWLKGKSRVNISVESRERGNRSDVTMRGRGNGYVPYFDPGFEWPALVVVTGSSSETVSVAFVVGIACRFLKEMQCWSGKDVKVKEIVS</sequence>
<dbReference type="AlphaFoldDB" id="A0AAE1AEE8"/>
<protein>
    <submittedName>
        <fullName evidence="1">Uncharacterized protein</fullName>
    </submittedName>
</protein>
<accession>A0AAE1AEE8</accession>
<evidence type="ECO:0000313" key="1">
    <source>
        <dbReference type="EMBL" id="KAK3785531.1"/>
    </source>
</evidence>
<gene>
    <name evidence="1" type="ORF">RRG08_048665</name>
</gene>
<name>A0AAE1AEE8_9GAST</name>
<dbReference type="Proteomes" id="UP001283361">
    <property type="component" value="Unassembled WGS sequence"/>
</dbReference>
<keyword evidence="2" id="KW-1185">Reference proteome</keyword>
<reference evidence="1" key="1">
    <citation type="journal article" date="2023" name="G3 (Bethesda)">
        <title>A reference genome for the long-term kleptoplast-retaining sea slug Elysia crispata morphotype clarki.</title>
        <authorList>
            <person name="Eastman K.E."/>
            <person name="Pendleton A.L."/>
            <person name="Shaikh M.A."/>
            <person name="Suttiyut T."/>
            <person name="Ogas R."/>
            <person name="Tomko P."/>
            <person name="Gavelis G."/>
            <person name="Widhalm J.R."/>
            <person name="Wisecaver J.H."/>
        </authorList>
    </citation>
    <scope>NUCLEOTIDE SEQUENCE</scope>
    <source>
        <strain evidence="1">ECLA1</strain>
    </source>
</reference>
<comment type="caution">
    <text evidence="1">The sequence shown here is derived from an EMBL/GenBank/DDBJ whole genome shotgun (WGS) entry which is preliminary data.</text>
</comment>
<evidence type="ECO:0000313" key="2">
    <source>
        <dbReference type="Proteomes" id="UP001283361"/>
    </source>
</evidence>
<organism evidence="1 2">
    <name type="scientific">Elysia crispata</name>
    <name type="common">lettuce slug</name>
    <dbReference type="NCBI Taxonomy" id="231223"/>
    <lineage>
        <taxon>Eukaryota</taxon>
        <taxon>Metazoa</taxon>
        <taxon>Spiralia</taxon>
        <taxon>Lophotrochozoa</taxon>
        <taxon>Mollusca</taxon>
        <taxon>Gastropoda</taxon>
        <taxon>Heterobranchia</taxon>
        <taxon>Euthyneura</taxon>
        <taxon>Panpulmonata</taxon>
        <taxon>Sacoglossa</taxon>
        <taxon>Placobranchoidea</taxon>
        <taxon>Plakobranchidae</taxon>
        <taxon>Elysia</taxon>
    </lineage>
</organism>